<gene>
    <name evidence="2" type="ORF">A3G00_04010</name>
</gene>
<dbReference type="AlphaFoldDB" id="A0A1F6MVI3"/>
<reference evidence="2 3" key="1">
    <citation type="journal article" date="2016" name="Nat. Commun.">
        <title>Thousands of microbial genomes shed light on interconnected biogeochemical processes in an aquifer system.</title>
        <authorList>
            <person name="Anantharaman K."/>
            <person name="Brown C.T."/>
            <person name="Hug L.A."/>
            <person name="Sharon I."/>
            <person name="Castelle C.J."/>
            <person name="Probst A.J."/>
            <person name="Thomas B.C."/>
            <person name="Singh A."/>
            <person name="Wilkins M.J."/>
            <person name="Karaoz U."/>
            <person name="Brodie E.L."/>
            <person name="Williams K.H."/>
            <person name="Hubbard S.S."/>
            <person name="Banfield J.F."/>
        </authorList>
    </citation>
    <scope>NUCLEOTIDE SEQUENCE [LARGE SCALE GENOMIC DNA]</scope>
</reference>
<dbReference type="EMBL" id="MFQN01000004">
    <property type="protein sequence ID" value="OGH75632.1"/>
    <property type="molecule type" value="Genomic_DNA"/>
</dbReference>
<comment type="caution">
    <text evidence="2">The sequence shown here is derived from an EMBL/GenBank/DDBJ whole genome shotgun (WGS) entry which is preliminary data.</text>
</comment>
<feature type="transmembrane region" description="Helical" evidence="1">
    <location>
        <begin position="12"/>
        <end position="37"/>
    </location>
</feature>
<protein>
    <submittedName>
        <fullName evidence="2">Uncharacterized protein</fullName>
    </submittedName>
</protein>
<sequence length="597" mass="63941">MADKNTHRGFTLIEIVVALGVFLLFMSGIYSGIQFVFKSVYYSRMKILETALLNEQLEIIRNLPFEDVGIINGSPSGVLERTVTTTRSGIEFEITRTIRNIDDEFDGTIGGDPNDLAPADYKLVEVEIICDKCNQTKKVSEATYVSPKLLEGDPTHGALFIEVFDADGDPVSGADVHIVATETNPTIDLTDTTDNDGMLKLVDLGAGIGVYSITVSKDGYTIDQTIAPSEAIPDPVKEPASVEAQNVTEISFSIDRVSQMDISTTNAYCSAVGNVSLHVLGTKLFGVEPDVFKVDDDFSTDAGGAGSLIDLEWDSYGLSVNSGYDLIGSIPILPIDLPAGVTQPVQLLVGANTSNSLLVNVVDNTTNQPISNASVRAYAGSYDQTKTTGIGFTRQTDWSGGSGQLSYVDETKYWSDDGKVDVNGNNAGDIVLAKIGQNYLTSGELESSVFDLGVAVNFVNLIWEPLGQPAETGADSVRWQIATSDVSAPASWNYLGPDGTAATYYDAENIAINSTHNGDRYFRYKLFLSTASTAVTPTVSDLMVTYTNACTPPGQSYFGGLSATDYTVEITKTGYQTNTQTVSVSGDMIFGAEMTSE</sequence>
<dbReference type="NCBIfam" id="TIGR02532">
    <property type="entry name" value="IV_pilin_GFxxxE"/>
    <property type="match status" value="1"/>
</dbReference>
<keyword evidence="1" id="KW-0472">Membrane</keyword>
<name>A0A1F6MVI3_9BACT</name>
<organism evidence="2 3">
    <name type="scientific">Candidatus Magasanikbacteria bacterium RIFCSPLOWO2_12_FULL_43_12</name>
    <dbReference type="NCBI Taxonomy" id="1798692"/>
    <lineage>
        <taxon>Bacteria</taxon>
        <taxon>Candidatus Magasanikiibacteriota</taxon>
    </lineage>
</organism>
<keyword evidence="1" id="KW-0812">Transmembrane</keyword>
<dbReference type="Gene3D" id="2.60.40.1120">
    <property type="entry name" value="Carboxypeptidase-like, regulatory domain"/>
    <property type="match status" value="1"/>
</dbReference>
<dbReference type="Proteomes" id="UP000178347">
    <property type="component" value="Unassembled WGS sequence"/>
</dbReference>
<evidence type="ECO:0000313" key="3">
    <source>
        <dbReference type="Proteomes" id="UP000178347"/>
    </source>
</evidence>
<dbReference type="InterPro" id="IPR008964">
    <property type="entry name" value="Invasin/intimin_cell_adhesion"/>
</dbReference>
<dbReference type="Pfam" id="PF07963">
    <property type="entry name" value="N_methyl"/>
    <property type="match status" value="1"/>
</dbReference>
<evidence type="ECO:0000313" key="2">
    <source>
        <dbReference type="EMBL" id="OGH75632.1"/>
    </source>
</evidence>
<dbReference type="InterPro" id="IPR012902">
    <property type="entry name" value="N_methyl_site"/>
</dbReference>
<accession>A0A1F6MVI3</accession>
<dbReference type="SUPFAM" id="SSF49373">
    <property type="entry name" value="Invasin/intimin cell-adhesion fragments"/>
    <property type="match status" value="1"/>
</dbReference>
<proteinExistence type="predicted"/>
<dbReference type="STRING" id="1798692.A3G00_04010"/>
<dbReference type="PROSITE" id="PS00409">
    <property type="entry name" value="PROKAR_NTER_METHYL"/>
    <property type="match status" value="1"/>
</dbReference>
<evidence type="ECO:0000256" key="1">
    <source>
        <dbReference type="SAM" id="Phobius"/>
    </source>
</evidence>
<keyword evidence="1" id="KW-1133">Transmembrane helix</keyword>